<protein>
    <submittedName>
        <fullName evidence="1">Uncharacterized protein</fullName>
    </submittedName>
</protein>
<keyword evidence="2" id="KW-1185">Reference proteome</keyword>
<organism evidence="1 2">
    <name type="scientific">Luteibacter rhizovicinus</name>
    <dbReference type="NCBI Taxonomy" id="242606"/>
    <lineage>
        <taxon>Bacteria</taxon>
        <taxon>Pseudomonadati</taxon>
        <taxon>Pseudomonadota</taxon>
        <taxon>Gammaproteobacteria</taxon>
        <taxon>Lysobacterales</taxon>
        <taxon>Rhodanobacteraceae</taxon>
        <taxon>Luteibacter</taxon>
    </lineage>
</organism>
<dbReference type="EMBL" id="SMCS01000003">
    <property type="protein sequence ID" value="TCV94556.1"/>
    <property type="molecule type" value="Genomic_DNA"/>
</dbReference>
<sequence>MSIVEFEGQLCYEKPLSESAGWICEHLKPLLASNGQRDPPTVLRILVGGNKSSEVFLFASECSDSEFLSDTAVMASLIKGRDRIGCNSCGTTLIFEC</sequence>
<name>A0A4R3YQC2_9GAMM</name>
<proteinExistence type="predicted"/>
<evidence type="ECO:0000313" key="1">
    <source>
        <dbReference type="EMBL" id="TCV94556.1"/>
    </source>
</evidence>
<accession>A0A4R3YQC2</accession>
<evidence type="ECO:0000313" key="2">
    <source>
        <dbReference type="Proteomes" id="UP000295645"/>
    </source>
</evidence>
<reference evidence="1 2" key="1">
    <citation type="submission" date="2019-03" db="EMBL/GenBank/DDBJ databases">
        <title>Above-ground endophytic microbial communities from plants in different locations in the United States.</title>
        <authorList>
            <person name="Frank C."/>
        </authorList>
    </citation>
    <scope>NUCLEOTIDE SEQUENCE [LARGE SCALE GENOMIC DNA]</scope>
    <source>
        <strain evidence="1 2">LP_13_YM</strain>
    </source>
</reference>
<gene>
    <name evidence="1" type="ORF">EC912_10339</name>
</gene>
<comment type="caution">
    <text evidence="1">The sequence shown here is derived from an EMBL/GenBank/DDBJ whole genome shotgun (WGS) entry which is preliminary data.</text>
</comment>
<dbReference type="Proteomes" id="UP000295645">
    <property type="component" value="Unassembled WGS sequence"/>
</dbReference>
<dbReference type="AlphaFoldDB" id="A0A4R3YQC2"/>